<organism evidence="1 2">
    <name type="scientific">Syntrophaceticus schinkii</name>
    <dbReference type="NCBI Taxonomy" id="499207"/>
    <lineage>
        <taxon>Bacteria</taxon>
        <taxon>Bacillati</taxon>
        <taxon>Bacillota</taxon>
        <taxon>Clostridia</taxon>
        <taxon>Thermoanaerobacterales</taxon>
        <taxon>Thermoanaerobacterales Family III. Incertae Sedis</taxon>
        <taxon>Syntrophaceticus</taxon>
    </lineage>
</organism>
<evidence type="ECO:0000313" key="1">
    <source>
        <dbReference type="EMBL" id="CEO88327.1"/>
    </source>
</evidence>
<dbReference type="InterPro" id="IPR012337">
    <property type="entry name" value="RNaseH-like_sf"/>
</dbReference>
<protein>
    <recommendedName>
        <fullName evidence="3">Transposase</fullName>
    </recommendedName>
</protein>
<dbReference type="AlphaFoldDB" id="A0A0B7MKY5"/>
<dbReference type="Proteomes" id="UP000046155">
    <property type="component" value="Unassembled WGS sequence"/>
</dbReference>
<dbReference type="SUPFAM" id="SSF53098">
    <property type="entry name" value="Ribonuclease H-like"/>
    <property type="match status" value="1"/>
</dbReference>
<evidence type="ECO:0008006" key="3">
    <source>
        <dbReference type="Google" id="ProtNLM"/>
    </source>
</evidence>
<accession>A0A0B7MKY5</accession>
<gene>
    <name evidence="1" type="ORF">SSCH_1760001</name>
</gene>
<reference evidence="2" key="1">
    <citation type="submission" date="2015-01" db="EMBL/GenBank/DDBJ databases">
        <authorList>
            <person name="Manzoor Shahid"/>
            <person name="Zubair Saima"/>
        </authorList>
    </citation>
    <scope>NUCLEOTIDE SEQUENCE [LARGE SCALE GENOMIC DNA]</scope>
    <source>
        <strain evidence="2">Sp3</strain>
    </source>
</reference>
<evidence type="ECO:0000313" key="2">
    <source>
        <dbReference type="Proteomes" id="UP000046155"/>
    </source>
</evidence>
<keyword evidence="2" id="KW-1185">Reference proteome</keyword>
<name>A0A0B7MKY5_9FIRM</name>
<proteinExistence type="predicted"/>
<sequence>MIDTYRGLWQIEETFRVTKGVLETRPVYVSLEDHINAHFLTCFLALTILRIMQKKTGRLFSAERIVECLNKISCSNEQDNVYLFDYRSVISDAIGQALGIDFTNKRLTLGAIKKSFGSSQKIRFYTTYL</sequence>
<dbReference type="EMBL" id="CDRZ01000086">
    <property type="protein sequence ID" value="CEO88327.1"/>
    <property type="molecule type" value="Genomic_DNA"/>
</dbReference>